<dbReference type="GeneID" id="83880811"/>
<dbReference type="CDD" id="cd06225">
    <property type="entry name" value="HAMP"/>
    <property type="match status" value="1"/>
</dbReference>
<dbReference type="RefSeq" id="WP_058310858.1">
    <property type="nucleotide sequence ID" value="NZ_CYTW01000001.1"/>
</dbReference>
<comment type="subcellular location">
    <subcellularLocation>
        <location evidence="2">Membrane</location>
    </subcellularLocation>
</comment>
<evidence type="ECO:0000256" key="1">
    <source>
        <dbReference type="ARBA" id="ARBA00000085"/>
    </source>
</evidence>
<sequence>MFLNARTRLILASILLSSVVTVSVLGIVYVTTNVIIEQETRSVVEAEITGLSDDFERLGLLGLAAAIDRRVQSSTKQDAIYLLTDYRGRTISGNLATWPTSVEPGGGWVELDLVRTDSEEEVPIAAISIRLESNARLLVGRDASGRQKFDRILVQSAGLALIAAFVLSLITSWLLTRLVFSRITDISDTANTIVAGDFARRIPVRGTGDEFDRLAVTLNDMLGRIEELVNNLQLTTNSLSHDLRSPLTRLRTHLDTLLLEDAEQQDRDKAGKRALEEVDHLLRVFANLTEIARAEARLPKSDFETVDMNALVRDAVELYAPVGEERGVNLLGVGTAKPINGHRALLMQVLSNILENALRYAPDNSTINVRLVDQDGGLCIEVCDEGPGMPDAFIKTAIQPFQTLDPSRSNPGAGLGLALVAAVARMHDGNVHLENTTPGLKVSVTLARGDI</sequence>
<dbReference type="SUPFAM" id="SSF47384">
    <property type="entry name" value="Homodimeric domain of signal transducing histidine kinase"/>
    <property type="match status" value="1"/>
</dbReference>
<dbReference type="EMBL" id="CYTW01000001">
    <property type="protein sequence ID" value="CUJ94606.1"/>
    <property type="molecule type" value="Genomic_DNA"/>
</dbReference>
<feature type="domain" description="Histidine kinase" evidence="12">
    <location>
        <begin position="238"/>
        <end position="450"/>
    </location>
</feature>
<dbReference type="Proteomes" id="UP000051870">
    <property type="component" value="Unassembled WGS sequence"/>
</dbReference>
<dbReference type="Gene3D" id="3.30.565.10">
    <property type="entry name" value="Histidine kinase-like ATPase, C-terminal domain"/>
    <property type="match status" value="1"/>
</dbReference>
<dbReference type="PROSITE" id="PS50109">
    <property type="entry name" value="HIS_KIN"/>
    <property type="match status" value="1"/>
</dbReference>
<dbReference type="SMART" id="SM00387">
    <property type="entry name" value="HATPase_c"/>
    <property type="match status" value="1"/>
</dbReference>
<dbReference type="GO" id="GO:0005886">
    <property type="term" value="C:plasma membrane"/>
    <property type="evidence" value="ECO:0007669"/>
    <property type="project" value="TreeGrafter"/>
</dbReference>
<gene>
    <name evidence="14" type="primary">cusS</name>
    <name evidence="14" type="ORF">PH7735_01767</name>
</gene>
<dbReference type="Gene3D" id="1.10.287.130">
    <property type="match status" value="1"/>
</dbReference>
<dbReference type="InterPro" id="IPR036890">
    <property type="entry name" value="HATPase_C_sf"/>
</dbReference>
<evidence type="ECO:0000259" key="13">
    <source>
        <dbReference type="PROSITE" id="PS50885"/>
    </source>
</evidence>
<dbReference type="InterPro" id="IPR005467">
    <property type="entry name" value="His_kinase_dom"/>
</dbReference>
<keyword evidence="8 11" id="KW-1133">Transmembrane helix</keyword>
<evidence type="ECO:0000256" key="5">
    <source>
        <dbReference type="ARBA" id="ARBA00022679"/>
    </source>
</evidence>
<dbReference type="InterPro" id="IPR050428">
    <property type="entry name" value="TCS_sensor_his_kinase"/>
</dbReference>
<evidence type="ECO:0000256" key="9">
    <source>
        <dbReference type="ARBA" id="ARBA00023012"/>
    </source>
</evidence>
<evidence type="ECO:0000256" key="10">
    <source>
        <dbReference type="ARBA" id="ARBA00023136"/>
    </source>
</evidence>
<dbReference type="Gene3D" id="6.10.340.10">
    <property type="match status" value="1"/>
</dbReference>
<dbReference type="CDD" id="cd00082">
    <property type="entry name" value="HisKA"/>
    <property type="match status" value="1"/>
</dbReference>
<dbReference type="InterPro" id="IPR003660">
    <property type="entry name" value="HAMP_dom"/>
</dbReference>
<evidence type="ECO:0000256" key="6">
    <source>
        <dbReference type="ARBA" id="ARBA00022692"/>
    </source>
</evidence>
<keyword evidence="15" id="KW-1185">Reference proteome</keyword>
<evidence type="ECO:0000256" key="4">
    <source>
        <dbReference type="ARBA" id="ARBA00022553"/>
    </source>
</evidence>
<dbReference type="InterPro" id="IPR003594">
    <property type="entry name" value="HATPase_dom"/>
</dbReference>
<protein>
    <recommendedName>
        <fullName evidence="3">histidine kinase</fullName>
        <ecNumber evidence="3">2.7.13.3</ecNumber>
    </recommendedName>
</protein>
<dbReference type="PANTHER" id="PTHR45436:SF8">
    <property type="entry name" value="HISTIDINE KINASE"/>
    <property type="match status" value="1"/>
</dbReference>
<dbReference type="Pfam" id="PF00512">
    <property type="entry name" value="HisKA"/>
    <property type="match status" value="1"/>
</dbReference>
<reference evidence="15" key="1">
    <citation type="submission" date="2015-09" db="EMBL/GenBank/DDBJ databases">
        <authorList>
            <person name="Rodrigo-Torres Lidia"/>
            <person name="Arahal R.David."/>
        </authorList>
    </citation>
    <scope>NUCLEOTIDE SEQUENCE [LARGE SCALE GENOMIC DNA]</scope>
    <source>
        <strain evidence="15">CECT 7735</strain>
    </source>
</reference>
<keyword evidence="9" id="KW-0902">Two-component regulatory system</keyword>
<organism evidence="14 15">
    <name type="scientific">Shimia thalassica</name>
    <dbReference type="NCBI Taxonomy" id="1715693"/>
    <lineage>
        <taxon>Bacteria</taxon>
        <taxon>Pseudomonadati</taxon>
        <taxon>Pseudomonadota</taxon>
        <taxon>Alphaproteobacteria</taxon>
        <taxon>Rhodobacterales</taxon>
        <taxon>Roseobacteraceae</taxon>
    </lineage>
</organism>
<proteinExistence type="predicted"/>
<dbReference type="PROSITE" id="PS50885">
    <property type="entry name" value="HAMP"/>
    <property type="match status" value="1"/>
</dbReference>
<evidence type="ECO:0000256" key="8">
    <source>
        <dbReference type="ARBA" id="ARBA00022989"/>
    </source>
</evidence>
<evidence type="ECO:0000256" key="11">
    <source>
        <dbReference type="SAM" id="Phobius"/>
    </source>
</evidence>
<evidence type="ECO:0000313" key="15">
    <source>
        <dbReference type="Proteomes" id="UP000051870"/>
    </source>
</evidence>
<dbReference type="EC" id="2.7.13.3" evidence="3"/>
<dbReference type="Pfam" id="PF02518">
    <property type="entry name" value="HATPase_c"/>
    <property type="match status" value="1"/>
</dbReference>
<accession>A0A0P1IHU9</accession>
<keyword evidence="6 11" id="KW-0812">Transmembrane</keyword>
<dbReference type="SUPFAM" id="SSF55874">
    <property type="entry name" value="ATPase domain of HSP90 chaperone/DNA topoisomerase II/histidine kinase"/>
    <property type="match status" value="1"/>
</dbReference>
<keyword evidence="4" id="KW-0597">Phosphoprotein</keyword>
<dbReference type="InterPro" id="IPR003661">
    <property type="entry name" value="HisK_dim/P_dom"/>
</dbReference>
<dbReference type="Pfam" id="PF00672">
    <property type="entry name" value="HAMP"/>
    <property type="match status" value="1"/>
</dbReference>
<keyword evidence="10 11" id="KW-0472">Membrane</keyword>
<dbReference type="SMART" id="SM00388">
    <property type="entry name" value="HisKA"/>
    <property type="match status" value="1"/>
</dbReference>
<dbReference type="InterPro" id="IPR004358">
    <property type="entry name" value="Sig_transdc_His_kin-like_C"/>
</dbReference>
<dbReference type="STRING" id="1715693.PH7735_01767"/>
<dbReference type="PRINTS" id="PR00344">
    <property type="entry name" value="BCTRLSENSOR"/>
</dbReference>
<keyword evidence="7 14" id="KW-0418">Kinase</keyword>
<dbReference type="GO" id="GO:0000155">
    <property type="term" value="F:phosphorelay sensor kinase activity"/>
    <property type="evidence" value="ECO:0007669"/>
    <property type="project" value="InterPro"/>
</dbReference>
<comment type="catalytic activity">
    <reaction evidence="1">
        <text>ATP + protein L-histidine = ADP + protein N-phospho-L-histidine.</text>
        <dbReference type="EC" id="2.7.13.3"/>
    </reaction>
</comment>
<name>A0A0P1IHU9_9RHOB</name>
<evidence type="ECO:0000256" key="7">
    <source>
        <dbReference type="ARBA" id="ARBA00022777"/>
    </source>
</evidence>
<evidence type="ECO:0000259" key="12">
    <source>
        <dbReference type="PROSITE" id="PS50109"/>
    </source>
</evidence>
<feature type="transmembrane region" description="Helical" evidence="11">
    <location>
        <begin position="152"/>
        <end position="175"/>
    </location>
</feature>
<evidence type="ECO:0000313" key="14">
    <source>
        <dbReference type="EMBL" id="CUJ94606.1"/>
    </source>
</evidence>
<dbReference type="SMART" id="SM00304">
    <property type="entry name" value="HAMP"/>
    <property type="match status" value="1"/>
</dbReference>
<feature type="domain" description="HAMP" evidence="13">
    <location>
        <begin position="177"/>
        <end position="230"/>
    </location>
</feature>
<keyword evidence="5 14" id="KW-0808">Transferase</keyword>
<dbReference type="AlphaFoldDB" id="A0A0P1IHU9"/>
<evidence type="ECO:0000256" key="3">
    <source>
        <dbReference type="ARBA" id="ARBA00012438"/>
    </source>
</evidence>
<evidence type="ECO:0000256" key="2">
    <source>
        <dbReference type="ARBA" id="ARBA00004370"/>
    </source>
</evidence>
<dbReference type="CDD" id="cd00075">
    <property type="entry name" value="HATPase"/>
    <property type="match status" value="1"/>
</dbReference>
<dbReference type="InterPro" id="IPR036097">
    <property type="entry name" value="HisK_dim/P_sf"/>
</dbReference>
<dbReference type="PANTHER" id="PTHR45436">
    <property type="entry name" value="SENSOR HISTIDINE KINASE YKOH"/>
    <property type="match status" value="1"/>
</dbReference>
<dbReference type="SUPFAM" id="SSF158472">
    <property type="entry name" value="HAMP domain-like"/>
    <property type="match status" value="1"/>
</dbReference>